<protein>
    <submittedName>
        <fullName evidence="2">Uncharacterized protein</fullName>
    </submittedName>
</protein>
<name>A0A8S5N3I3_9CAUD</name>
<reference evidence="2" key="1">
    <citation type="journal article" date="2021" name="Proc. Natl. Acad. Sci. U.S.A.">
        <title>A Catalog of Tens of Thousands of Viruses from Human Metagenomes Reveals Hidden Associations with Chronic Diseases.</title>
        <authorList>
            <person name="Tisza M.J."/>
            <person name="Buck C.B."/>
        </authorList>
    </citation>
    <scope>NUCLEOTIDE SEQUENCE</scope>
    <source>
        <strain evidence="2">Ctikv1</strain>
    </source>
</reference>
<feature type="region of interest" description="Disordered" evidence="1">
    <location>
        <begin position="49"/>
        <end position="75"/>
    </location>
</feature>
<feature type="compositionally biased region" description="Basic residues" evidence="1">
    <location>
        <begin position="64"/>
        <end position="75"/>
    </location>
</feature>
<accession>A0A8S5N3I3</accession>
<sequence>MNGMPNVRCNKTACLDNHHGMCGANKIVIKANGYCRSCSHAHHMMRHVDRDEARHRHEDERRLSNRKNKKINFKY</sequence>
<organism evidence="2">
    <name type="scientific">Caudovirales sp. ctikv1</name>
    <dbReference type="NCBI Taxonomy" id="2826781"/>
    <lineage>
        <taxon>Viruses</taxon>
        <taxon>Duplodnaviria</taxon>
        <taxon>Heunggongvirae</taxon>
        <taxon>Uroviricota</taxon>
        <taxon>Caudoviricetes</taxon>
    </lineage>
</organism>
<evidence type="ECO:0000256" key="1">
    <source>
        <dbReference type="SAM" id="MobiDB-lite"/>
    </source>
</evidence>
<dbReference type="EMBL" id="BK015046">
    <property type="protein sequence ID" value="DAD88699.1"/>
    <property type="molecule type" value="Genomic_DNA"/>
</dbReference>
<proteinExistence type="predicted"/>
<evidence type="ECO:0000313" key="2">
    <source>
        <dbReference type="EMBL" id="DAD88699.1"/>
    </source>
</evidence>
<feature type="compositionally biased region" description="Basic and acidic residues" evidence="1">
    <location>
        <begin position="49"/>
        <end position="63"/>
    </location>
</feature>